<feature type="domain" description="Ammonium transporter AmtB-like" evidence="9">
    <location>
        <begin position="337"/>
        <end position="462"/>
    </location>
</feature>
<dbReference type="EMBL" id="ML977557">
    <property type="protein sequence ID" value="KAF2007590.1"/>
    <property type="molecule type" value="Genomic_DNA"/>
</dbReference>
<keyword evidence="3" id="KW-0813">Transport</keyword>
<feature type="transmembrane region" description="Helical" evidence="8">
    <location>
        <begin position="276"/>
        <end position="301"/>
    </location>
</feature>
<dbReference type="GO" id="GO:0008519">
    <property type="term" value="F:ammonium channel activity"/>
    <property type="evidence" value="ECO:0007669"/>
    <property type="project" value="InterPro"/>
</dbReference>
<dbReference type="OrthoDB" id="534912at2759"/>
<keyword evidence="5 8" id="KW-1133">Transmembrane helix</keyword>
<feature type="transmembrane region" description="Helical" evidence="8">
    <location>
        <begin position="333"/>
        <end position="356"/>
    </location>
</feature>
<feature type="transmembrane region" description="Helical" evidence="8">
    <location>
        <begin position="129"/>
        <end position="152"/>
    </location>
</feature>
<evidence type="ECO:0000256" key="5">
    <source>
        <dbReference type="ARBA" id="ARBA00022989"/>
    </source>
</evidence>
<feature type="transmembrane region" description="Helical" evidence="8">
    <location>
        <begin position="159"/>
        <end position="177"/>
    </location>
</feature>
<evidence type="ECO:0000256" key="6">
    <source>
        <dbReference type="ARBA" id="ARBA00023136"/>
    </source>
</evidence>
<feature type="transmembrane region" description="Helical" evidence="8">
    <location>
        <begin position="391"/>
        <end position="412"/>
    </location>
</feature>
<evidence type="ECO:0000259" key="9">
    <source>
        <dbReference type="Pfam" id="PF00909"/>
    </source>
</evidence>
<dbReference type="InterPro" id="IPR029020">
    <property type="entry name" value="Ammonium/urea_transptr"/>
</dbReference>
<evidence type="ECO:0000313" key="11">
    <source>
        <dbReference type="Proteomes" id="UP000799779"/>
    </source>
</evidence>
<protein>
    <submittedName>
        <fullName evidence="10">Rh-like protein/ammonium transporter</fullName>
    </submittedName>
</protein>
<feature type="transmembrane region" description="Helical" evidence="8">
    <location>
        <begin position="446"/>
        <end position="466"/>
    </location>
</feature>
<feature type="transmembrane region" description="Helical" evidence="8">
    <location>
        <begin position="362"/>
        <end position="379"/>
    </location>
</feature>
<evidence type="ECO:0000256" key="7">
    <source>
        <dbReference type="ARBA" id="ARBA00023177"/>
    </source>
</evidence>
<feature type="transmembrane region" description="Helical" evidence="8">
    <location>
        <begin position="197"/>
        <end position="216"/>
    </location>
</feature>
<dbReference type="InterPro" id="IPR001905">
    <property type="entry name" value="Ammonium_transpt"/>
</dbReference>
<evidence type="ECO:0000256" key="3">
    <source>
        <dbReference type="ARBA" id="ARBA00022448"/>
    </source>
</evidence>
<name>A0A6A5X3X2_9PLEO</name>
<keyword evidence="7" id="KW-0924">Ammonia transport</keyword>
<sequence length="480" mass="53614">MDTKEHKFDVVPQVKYDVVATNADIRTSPGKYYNAADIIWMMISSGLVFLMVPGIGLLYSGTSRKSTTYMIWMPTITTSIVGIIWFFWGYAIAFSPNGTEFWGGSTGVLFRKVDINPVGNERGPQVPELVYALFQGMFACFTASVLSGATIYKERTIKWVFFLVFWITLVYCPIAHSSWNPEGWANKWGALDFAGGTPVHICAGMSSLSYGLFYRLQLNRYNKRERGESRPEKPAKNWVPKEDKEHVPTVLVGTILLWLGWFGFNGGSALGANMRAVSAIISTHLAACAGGITGSVLENLYNRVILSNIRRKRMEKNEPPLSREERGTLRHRFFKRMVISFCNGAIAGMVAVTPASGYISPYYSPIFGVVGSLSALYALRLSKFLFDPLDIFAIHAVSGFVGMVLTAFFASADIVALDGYNRIPGGFVDHHWKQIYKQLGDSLFGMAWSFFITFFILCALNIGTWFKTSIREPRLVFDDV</sequence>
<dbReference type="InterPro" id="IPR024041">
    <property type="entry name" value="NH4_transpt_AmtB-like_dom"/>
</dbReference>
<keyword evidence="4 8" id="KW-0812">Transmembrane</keyword>
<feature type="transmembrane region" description="Helical" evidence="8">
    <location>
        <begin position="71"/>
        <end position="93"/>
    </location>
</feature>
<gene>
    <name evidence="10" type="ORF">P154DRAFT_550532</name>
</gene>
<accession>A0A6A5X3X2</accession>
<feature type="transmembrane region" description="Helical" evidence="8">
    <location>
        <begin position="246"/>
        <end position="264"/>
    </location>
</feature>
<reference evidence="10" key="1">
    <citation type="journal article" date="2020" name="Stud. Mycol.">
        <title>101 Dothideomycetes genomes: a test case for predicting lifestyles and emergence of pathogens.</title>
        <authorList>
            <person name="Haridas S."/>
            <person name="Albert R."/>
            <person name="Binder M."/>
            <person name="Bloem J."/>
            <person name="Labutti K."/>
            <person name="Salamov A."/>
            <person name="Andreopoulos B."/>
            <person name="Baker S."/>
            <person name="Barry K."/>
            <person name="Bills G."/>
            <person name="Bluhm B."/>
            <person name="Cannon C."/>
            <person name="Castanera R."/>
            <person name="Culley D."/>
            <person name="Daum C."/>
            <person name="Ezra D."/>
            <person name="Gonzalez J."/>
            <person name="Henrissat B."/>
            <person name="Kuo A."/>
            <person name="Liang C."/>
            <person name="Lipzen A."/>
            <person name="Lutzoni F."/>
            <person name="Magnuson J."/>
            <person name="Mondo S."/>
            <person name="Nolan M."/>
            <person name="Ohm R."/>
            <person name="Pangilinan J."/>
            <person name="Park H.-J."/>
            <person name="Ramirez L."/>
            <person name="Alfaro M."/>
            <person name="Sun H."/>
            <person name="Tritt A."/>
            <person name="Yoshinaga Y."/>
            <person name="Zwiers L.-H."/>
            <person name="Turgeon B."/>
            <person name="Goodwin S."/>
            <person name="Spatafora J."/>
            <person name="Crous P."/>
            <person name="Grigoriev I."/>
        </authorList>
    </citation>
    <scope>NUCLEOTIDE SEQUENCE</scope>
    <source>
        <strain evidence="10">CBS 123094</strain>
    </source>
</reference>
<comment type="subcellular location">
    <subcellularLocation>
        <location evidence="1">Membrane</location>
        <topology evidence="1">Multi-pass membrane protein</topology>
    </subcellularLocation>
</comment>
<dbReference type="Proteomes" id="UP000799779">
    <property type="component" value="Unassembled WGS sequence"/>
</dbReference>
<dbReference type="AlphaFoldDB" id="A0A6A5X3X2"/>
<keyword evidence="6 8" id="KW-0472">Membrane</keyword>
<dbReference type="Gene3D" id="1.10.3430.10">
    <property type="entry name" value="Ammonium transporter AmtB like domains"/>
    <property type="match status" value="1"/>
</dbReference>
<evidence type="ECO:0000313" key="10">
    <source>
        <dbReference type="EMBL" id="KAF2007590.1"/>
    </source>
</evidence>
<proteinExistence type="inferred from homology"/>
<feature type="domain" description="Ammonium transporter AmtB-like" evidence="9">
    <location>
        <begin position="39"/>
        <end position="301"/>
    </location>
</feature>
<evidence type="ECO:0000256" key="4">
    <source>
        <dbReference type="ARBA" id="ARBA00022692"/>
    </source>
</evidence>
<evidence type="ECO:0000256" key="1">
    <source>
        <dbReference type="ARBA" id="ARBA00004141"/>
    </source>
</evidence>
<dbReference type="SUPFAM" id="SSF111352">
    <property type="entry name" value="Ammonium transporter"/>
    <property type="match status" value="1"/>
</dbReference>
<evidence type="ECO:0000256" key="8">
    <source>
        <dbReference type="SAM" id="Phobius"/>
    </source>
</evidence>
<feature type="transmembrane region" description="Helical" evidence="8">
    <location>
        <begin position="38"/>
        <end position="59"/>
    </location>
</feature>
<dbReference type="GO" id="GO:0005886">
    <property type="term" value="C:plasma membrane"/>
    <property type="evidence" value="ECO:0007669"/>
    <property type="project" value="TreeGrafter"/>
</dbReference>
<comment type="similarity">
    <text evidence="2">Belongs to the ammonia transporter channel (TC 1.A.11.2) family.</text>
</comment>
<organism evidence="10 11">
    <name type="scientific">Amniculicola lignicola CBS 123094</name>
    <dbReference type="NCBI Taxonomy" id="1392246"/>
    <lineage>
        <taxon>Eukaryota</taxon>
        <taxon>Fungi</taxon>
        <taxon>Dikarya</taxon>
        <taxon>Ascomycota</taxon>
        <taxon>Pezizomycotina</taxon>
        <taxon>Dothideomycetes</taxon>
        <taxon>Pleosporomycetidae</taxon>
        <taxon>Pleosporales</taxon>
        <taxon>Amniculicolaceae</taxon>
        <taxon>Amniculicola</taxon>
    </lineage>
</organism>
<keyword evidence="11" id="KW-1185">Reference proteome</keyword>
<dbReference type="Pfam" id="PF00909">
    <property type="entry name" value="Ammonium_transp"/>
    <property type="match status" value="2"/>
</dbReference>
<dbReference type="PANTHER" id="PTHR43029:SF10">
    <property type="entry name" value="AMMONIUM TRANSPORTER MEP2"/>
    <property type="match status" value="1"/>
</dbReference>
<dbReference type="PANTHER" id="PTHR43029">
    <property type="entry name" value="AMMONIUM TRANSPORTER MEP2"/>
    <property type="match status" value="1"/>
</dbReference>
<evidence type="ECO:0000256" key="2">
    <source>
        <dbReference type="ARBA" id="ARBA00005887"/>
    </source>
</evidence>